<name>A0A6A5TXT5_9PLEO</name>
<dbReference type="AlphaFoldDB" id="A0A6A5TXT5"/>
<dbReference type="Proteomes" id="UP000800035">
    <property type="component" value="Unassembled WGS sequence"/>
</dbReference>
<proteinExistence type="predicted"/>
<keyword evidence="2" id="KW-1185">Reference proteome</keyword>
<protein>
    <recommendedName>
        <fullName evidence="3">F-box domain-containing protein</fullName>
    </recommendedName>
</protein>
<organism evidence="1 2">
    <name type="scientific">Byssothecium circinans</name>
    <dbReference type="NCBI Taxonomy" id="147558"/>
    <lineage>
        <taxon>Eukaryota</taxon>
        <taxon>Fungi</taxon>
        <taxon>Dikarya</taxon>
        <taxon>Ascomycota</taxon>
        <taxon>Pezizomycotina</taxon>
        <taxon>Dothideomycetes</taxon>
        <taxon>Pleosporomycetidae</taxon>
        <taxon>Pleosporales</taxon>
        <taxon>Massarineae</taxon>
        <taxon>Massarinaceae</taxon>
        <taxon>Byssothecium</taxon>
    </lineage>
</organism>
<accession>A0A6A5TXT5</accession>
<reference evidence="1" key="1">
    <citation type="journal article" date="2020" name="Stud. Mycol.">
        <title>101 Dothideomycetes genomes: a test case for predicting lifestyles and emergence of pathogens.</title>
        <authorList>
            <person name="Haridas S."/>
            <person name="Albert R."/>
            <person name="Binder M."/>
            <person name="Bloem J."/>
            <person name="Labutti K."/>
            <person name="Salamov A."/>
            <person name="Andreopoulos B."/>
            <person name="Baker S."/>
            <person name="Barry K."/>
            <person name="Bills G."/>
            <person name="Bluhm B."/>
            <person name="Cannon C."/>
            <person name="Castanera R."/>
            <person name="Culley D."/>
            <person name="Daum C."/>
            <person name="Ezra D."/>
            <person name="Gonzalez J."/>
            <person name="Henrissat B."/>
            <person name="Kuo A."/>
            <person name="Liang C."/>
            <person name="Lipzen A."/>
            <person name="Lutzoni F."/>
            <person name="Magnuson J."/>
            <person name="Mondo S."/>
            <person name="Nolan M."/>
            <person name="Ohm R."/>
            <person name="Pangilinan J."/>
            <person name="Park H.-J."/>
            <person name="Ramirez L."/>
            <person name="Alfaro M."/>
            <person name="Sun H."/>
            <person name="Tritt A."/>
            <person name="Yoshinaga Y."/>
            <person name="Zwiers L.-H."/>
            <person name="Turgeon B."/>
            <person name="Goodwin S."/>
            <person name="Spatafora J."/>
            <person name="Crous P."/>
            <person name="Grigoriev I."/>
        </authorList>
    </citation>
    <scope>NUCLEOTIDE SEQUENCE</scope>
    <source>
        <strain evidence="1">CBS 675.92</strain>
    </source>
</reference>
<evidence type="ECO:0008006" key="3">
    <source>
        <dbReference type="Google" id="ProtNLM"/>
    </source>
</evidence>
<evidence type="ECO:0000313" key="1">
    <source>
        <dbReference type="EMBL" id="KAF1957673.1"/>
    </source>
</evidence>
<dbReference type="EMBL" id="ML976989">
    <property type="protein sequence ID" value="KAF1957673.1"/>
    <property type="molecule type" value="Genomic_DNA"/>
</dbReference>
<sequence length="264" mass="29948">MMYEADFLRPLGKKPSYTGPRFRFLDLPKELRLMVYEFLPTKTRHHKLCFMKGRDPGTNSEEYQEYVILVIRSLPVQLLRTCKMINYEVVAILKPKLDSLASTVPQMILSCDFLTKDTSAHSFGGADYGHNVIRRVLDAAQRLVGEEYVSAPLTEEDIESFGPRWPEPPDAFTVDEADTAALVQFIRHAGRYLKSVVENPQIAGTYPLQQPRISSRNLLWGDAGLQNVLFDTKHRCRPLLLRILLFGPRRGFTDSKSSLLSGSG</sequence>
<gene>
    <name evidence="1" type="ORF">CC80DRAFT_491735</name>
</gene>
<evidence type="ECO:0000313" key="2">
    <source>
        <dbReference type="Proteomes" id="UP000800035"/>
    </source>
</evidence>
<dbReference type="OrthoDB" id="5314997at2759"/>